<evidence type="ECO:0000313" key="6">
    <source>
        <dbReference type="Proteomes" id="UP000054560"/>
    </source>
</evidence>
<dbReference type="GeneID" id="25915187"/>
<keyword evidence="3" id="KW-0276">Fatty acid metabolism</keyword>
<dbReference type="PANTHER" id="PTHR43859">
    <property type="entry name" value="ACYL-ACTIVATING ENZYME"/>
    <property type="match status" value="1"/>
</dbReference>
<evidence type="ECO:0000256" key="2">
    <source>
        <dbReference type="ARBA" id="ARBA00022598"/>
    </source>
</evidence>
<dbReference type="GO" id="GO:0016874">
    <property type="term" value="F:ligase activity"/>
    <property type="evidence" value="ECO:0007669"/>
    <property type="project" value="UniProtKB-KW"/>
</dbReference>
<keyword evidence="6" id="KW-1185">Reference proteome</keyword>
<proteinExistence type="inferred from homology"/>
<feature type="non-terminal residue" evidence="5">
    <location>
        <position position="111"/>
    </location>
</feature>
<dbReference type="PANTHER" id="PTHR43859:SF4">
    <property type="entry name" value="BUTANOATE--COA LIGASE AAE1-RELATED"/>
    <property type="match status" value="1"/>
</dbReference>
<sequence>MQVRQGVAYPVQEGLSVLNATTGEVVANDGQTMGEIVMRGNIVMKGYLKNQEATQESFKNGWFWTGDLGVLYPDRYIELKDRSKDLIISGGENISSVEVERAIYNHPAVGE</sequence>
<dbReference type="Proteomes" id="UP000054560">
    <property type="component" value="Unassembled WGS sequence"/>
</dbReference>
<dbReference type="STRING" id="667725.A0A0L0F7P4"/>
<name>A0A0L0F7P4_9EUKA</name>
<evidence type="ECO:0000256" key="1">
    <source>
        <dbReference type="ARBA" id="ARBA00006432"/>
    </source>
</evidence>
<gene>
    <name evidence="5" type="ORF">SARC_14683</name>
</gene>
<reference evidence="5 6" key="1">
    <citation type="submission" date="2011-02" db="EMBL/GenBank/DDBJ databases">
        <title>The Genome Sequence of Sphaeroforma arctica JP610.</title>
        <authorList>
            <consortium name="The Broad Institute Genome Sequencing Platform"/>
            <person name="Russ C."/>
            <person name="Cuomo C."/>
            <person name="Young S.K."/>
            <person name="Zeng Q."/>
            <person name="Gargeya S."/>
            <person name="Alvarado L."/>
            <person name="Berlin A."/>
            <person name="Chapman S.B."/>
            <person name="Chen Z."/>
            <person name="Freedman E."/>
            <person name="Gellesch M."/>
            <person name="Goldberg J."/>
            <person name="Griggs A."/>
            <person name="Gujja S."/>
            <person name="Heilman E."/>
            <person name="Heiman D."/>
            <person name="Howarth C."/>
            <person name="Mehta T."/>
            <person name="Neiman D."/>
            <person name="Pearson M."/>
            <person name="Roberts A."/>
            <person name="Saif S."/>
            <person name="Shea T."/>
            <person name="Shenoy N."/>
            <person name="Sisk P."/>
            <person name="Stolte C."/>
            <person name="Sykes S."/>
            <person name="White J."/>
            <person name="Yandava C."/>
            <person name="Burger G."/>
            <person name="Gray M.W."/>
            <person name="Holland P.W.H."/>
            <person name="King N."/>
            <person name="Lang F.B.F."/>
            <person name="Roger A.J."/>
            <person name="Ruiz-Trillo I."/>
            <person name="Haas B."/>
            <person name="Nusbaum C."/>
            <person name="Birren B."/>
        </authorList>
    </citation>
    <scope>NUCLEOTIDE SEQUENCE [LARGE SCALE GENOMIC DNA]</scope>
    <source>
        <strain evidence="5 6">JP610</strain>
    </source>
</reference>
<evidence type="ECO:0000313" key="5">
    <source>
        <dbReference type="EMBL" id="KNC72757.1"/>
    </source>
</evidence>
<dbReference type="RefSeq" id="XP_014146659.1">
    <property type="nucleotide sequence ID" value="XM_014291184.1"/>
</dbReference>
<comment type="similarity">
    <text evidence="1">Belongs to the ATP-dependent AMP-binding enzyme family.</text>
</comment>
<dbReference type="eggNOG" id="KOG1176">
    <property type="taxonomic scope" value="Eukaryota"/>
</dbReference>
<accession>A0A0L0F7P4</accession>
<evidence type="ECO:0000256" key="3">
    <source>
        <dbReference type="ARBA" id="ARBA00022832"/>
    </source>
</evidence>
<protein>
    <submittedName>
        <fullName evidence="5">Uncharacterized protein</fullName>
    </submittedName>
</protein>
<dbReference type="AlphaFoldDB" id="A0A0L0F7P4"/>
<dbReference type="OrthoDB" id="1724841at2759"/>
<evidence type="ECO:0000256" key="4">
    <source>
        <dbReference type="ARBA" id="ARBA00023098"/>
    </source>
</evidence>
<dbReference type="EMBL" id="KQ246552">
    <property type="protein sequence ID" value="KNC72757.1"/>
    <property type="molecule type" value="Genomic_DNA"/>
</dbReference>
<keyword evidence="2" id="KW-0436">Ligase</keyword>
<dbReference type="GO" id="GO:0006631">
    <property type="term" value="P:fatty acid metabolic process"/>
    <property type="evidence" value="ECO:0007669"/>
    <property type="project" value="UniProtKB-KW"/>
</dbReference>
<dbReference type="SUPFAM" id="SSF56801">
    <property type="entry name" value="Acetyl-CoA synthetase-like"/>
    <property type="match status" value="1"/>
</dbReference>
<dbReference type="Gene3D" id="2.30.38.10">
    <property type="entry name" value="Luciferase, Domain 3"/>
    <property type="match status" value="1"/>
</dbReference>
<keyword evidence="4" id="KW-0443">Lipid metabolism</keyword>
<organism evidence="5 6">
    <name type="scientific">Sphaeroforma arctica JP610</name>
    <dbReference type="NCBI Taxonomy" id="667725"/>
    <lineage>
        <taxon>Eukaryota</taxon>
        <taxon>Ichthyosporea</taxon>
        <taxon>Ichthyophonida</taxon>
        <taxon>Sphaeroforma</taxon>
    </lineage>
</organism>